<accession>A0AAC9I746</accession>
<keyword evidence="2" id="KW-1185">Reference proteome</keyword>
<dbReference type="Proteomes" id="UP000175968">
    <property type="component" value="Chromosome"/>
</dbReference>
<protein>
    <submittedName>
        <fullName evidence="1">Uncharacterized protein</fullName>
    </submittedName>
</protein>
<evidence type="ECO:0000313" key="2">
    <source>
        <dbReference type="Proteomes" id="UP000175968"/>
    </source>
</evidence>
<dbReference type="AlphaFoldDB" id="A0AAC9I746"/>
<reference evidence="1 2" key="1">
    <citation type="submission" date="2016-10" db="EMBL/GenBank/DDBJ databases">
        <title>Flavobacterium gilvum sp. nov., isolated from stream water.</title>
        <authorList>
            <person name="Shin S.-K."/>
            <person name="Cho Y.-J."/>
            <person name="Yi H."/>
        </authorList>
    </citation>
    <scope>NUCLEOTIDE SEQUENCE [LARGE SCALE GENOMIC DNA]</scope>
    <source>
        <strain evidence="1 2">EM1308</strain>
    </source>
</reference>
<gene>
    <name evidence="1" type="ORF">EM308_16345</name>
</gene>
<proteinExistence type="predicted"/>
<dbReference type="RefSeq" id="WP_070261880.1">
    <property type="nucleotide sequence ID" value="NZ_CP017479.1"/>
</dbReference>
<organism evidence="1 2">
    <name type="scientific">Flavobacterium gilvum</name>
    <dbReference type="NCBI Taxonomy" id="1492737"/>
    <lineage>
        <taxon>Bacteria</taxon>
        <taxon>Pseudomonadati</taxon>
        <taxon>Bacteroidota</taxon>
        <taxon>Flavobacteriia</taxon>
        <taxon>Flavobacteriales</taxon>
        <taxon>Flavobacteriaceae</taxon>
        <taxon>Flavobacterium</taxon>
    </lineage>
</organism>
<dbReference type="KEGG" id="fgl:EM308_16345"/>
<evidence type="ECO:0000313" key="1">
    <source>
        <dbReference type="EMBL" id="AOW10927.1"/>
    </source>
</evidence>
<dbReference type="EMBL" id="CP017479">
    <property type="protein sequence ID" value="AOW10927.1"/>
    <property type="molecule type" value="Genomic_DNA"/>
</dbReference>
<name>A0AAC9I746_9FLAO</name>
<sequence>MKIVNNKKIILAITDDFKIRCSIEDNLKYLGFEVTAIIPEVTEKFEYRNFKEWALNFIRKNLFRDKEYKKTLRQNFEREVLLKKLSKADYTLTIRADRFEDDFIHKLLKCSPKNYSYQWDGLKRYERIIKLVPYFTKFYVFDKTDLSQKNKTYPTTNFYFDCYPHLLENRNPKYDITFIGSYDNRIEKLIPICESLYNKGYKLNIFLFCPDEREPNSYPFLKHSRTPFSYYEYLKIISDTKCIMDLHHESIHNGLSFRSFEALGYNKKLLTTNLSVKDYDFYNPQNVFFLQKTNNLSKMDEFLNSDYKEIDPVIKNKYSFTNWIKYILEIDGHTPIEIP</sequence>